<accession>A0AAN8A001</accession>
<dbReference type="AlphaFoldDB" id="A0AAN8A001"/>
<gene>
    <name evidence="1" type="ORF">LTR97_008863</name>
</gene>
<dbReference type="EMBL" id="JAVRQU010000014">
    <property type="protein sequence ID" value="KAK5695357.1"/>
    <property type="molecule type" value="Genomic_DNA"/>
</dbReference>
<evidence type="ECO:0000313" key="1">
    <source>
        <dbReference type="EMBL" id="KAK5695357.1"/>
    </source>
</evidence>
<evidence type="ECO:0008006" key="3">
    <source>
        <dbReference type="Google" id="ProtNLM"/>
    </source>
</evidence>
<sequence>MGKARIDRRRKARERNKTQLNLLGLPPELRNQIIDYCVEDVHKVHLSADGTASVPSLAQTCRQFRQEILPVWYARFPASASTIKCHVHNLDFQGVFDFLPSVAVHNLDFQYGFDFLSSVVNESWTSWLLSSLEHPKKEPQKKLRVSLTFDNHTAPYHLEICAHWPSESASEECLPQSNMCKSPRPQLTADQQIRLDSHITHVLSISMRPIWQRIRAANRRAGGPEFDEKARWSKGFTMVEIAKLLSGEAESVKSTDCQEGEGID</sequence>
<evidence type="ECO:0000313" key="2">
    <source>
        <dbReference type="Proteomes" id="UP001310594"/>
    </source>
</evidence>
<proteinExistence type="predicted"/>
<protein>
    <recommendedName>
        <fullName evidence="3">F-box domain-containing protein</fullName>
    </recommendedName>
</protein>
<comment type="caution">
    <text evidence="1">The sequence shown here is derived from an EMBL/GenBank/DDBJ whole genome shotgun (WGS) entry which is preliminary data.</text>
</comment>
<dbReference type="Proteomes" id="UP001310594">
    <property type="component" value="Unassembled WGS sequence"/>
</dbReference>
<reference evidence="1" key="1">
    <citation type="submission" date="2023-08" db="EMBL/GenBank/DDBJ databases">
        <title>Black Yeasts Isolated from many extreme environments.</title>
        <authorList>
            <person name="Coleine C."/>
            <person name="Stajich J.E."/>
            <person name="Selbmann L."/>
        </authorList>
    </citation>
    <scope>NUCLEOTIDE SEQUENCE</scope>
    <source>
        <strain evidence="1">CCFEE 5810</strain>
    </source>
</reference>
<organism evidence="1 2">
    <name type="scientific">Elasticomyces elasticus</name>
    <dbReference type="NCBI Taxonomy" id="574655"/>
    <lineage>
        <taxon>Eukaryota</taxon>
        <taxon>Fungi</taxon>
        <taxon>Dikarya</taxon>
        <taxon>Ascomycota</taxon>
        <taxon>Pezizomycotina</taxon>
        <taxon>Dothideomycetes</taxon>
        <taxon>Dothideomycetidae</taxon>
        <taxon>Mycosphaerellales</taxon>
        <taxon>Teratosphaeriaceae</taxon>
        <taxon>Elasticomyces</taxon>
    </lineage>
</organism>
<name>A0AAN8A001_9PEZI</name>